<feature type="compositionally biased region" description="Pro residues" evidence="11">
    <location>
        <begin position="1"/>
        <end position="29"/>
    </location>
</feature>
<dbReference type="GO" id="GO:0016020">
    <property type="term" value="C:membrane"/>
    <property type="evidence" value="ECO:0007669"/>
    <property type="project" value="UniProtKB-SubCell"/>
</dbReference>
<comment type="caution">
    <text evidence="12">The sequence shown here is derived from an EMBL/GenBank/DDBJ whole genome shotgun (WGS) entry which is preliminary data.</text>
</comment>
<dbReference type="GO" id="GO:0005524">
    <property type="term" value="F:ATP binding"/>
    <property type="evidence" value="ECO:0007669"/>
    <property type="project" value="UniProtKB-KW"/>
</dbReference>
<organism evidence="12 13">
    <name type="scientific">Anisodus tanguticus</name>
    <dbReference type="NCBI Taxonomy" id="243964"/>
    <lineage>
        <taxon>Eukaryota</taxon>
        <taxon>Viridiplantae</taxon>
        <taxon>Streptophyta</taxon>
        <taxon>Embryophyta</taxon>
        <taxon>Tracheophyta</taxon>
        <taxon>Spermatophyta</taxon>
        <taxon>Magnoliopsida</taxon>
        <taxon>eudicotyledons</taxon>
        <taxon>Gunneridae</taxon>
        <taxon>Pentapetalae</taxon>
        <taxon>asterids</taxon>
        <taxon>lamiids</taxon>
        <taxon>Solanales</taxon>
        <taxon>Solanaceae</taxon>
        <taxon>Solanoideae</taxon>
        <taxon>Hyoscyameae</taxon>
        <taxon>Anisodus</taxon>
    </lineage>
</organism>
<comment type="subcellular location">
    <subcellularLocation>
        <location evidence="1">Membrane</location>
        <topology evidence="1">Multi-pass membrane protein</topology>
    </subcellularLocation>
</comment>
<dbReference type="GO" id="GO:0046872">
    <property type="term" value="F:metal ion binding"/>
    <property type="evidence" value="ECO:0007669"/>
    <property type="project" value="UniProtKB-KW"/>
</dbReference>
<evidence type="ECO:0000256" key="8">
    <source>
        <dbReference type="ARBA" id="ARBA00022842"/>
    </source>
</evidence>
<dbReference type="GO" id="GO:0016887">
    <property type="term" value="F:ATP hydrolysis activity"/>
    <property type="evidence" value="ECO:0007669"/>
    <property type="project" value="InterPro"/>
</dbReference>
<keyword evidence="9" id="KW-1133">Transmembrane helix</keyword>
<dbReference type="PANTHER" id="PTHR42861">
    <property type="entry name" value="CALCIUM-TRANSPORTING ATPASE"/>
    <property type="match status" value="1"/>
</dbReference>
<accession>A0AAE1VCY8</accession>
<evidence type="ECO:0000256" key="2">
    <source>
        <dbReference type="ARBA" id="ARBA00008804"/>
    </source>
</evidence>
<name>A0AAE1VCY8_9SOLA</name>
<feature type="region of interest" description="Disordered" evidence="11">
    <location>
        <begin position="1"/>
        <end position="30"/>
    </location>
</feature>
<gene>
    <name evidence="12" type="ORF">RND71_022469</name>
</gene>
<dbReference type="InterPro" id="IPR001757">
    <property type="entry name" value="P_typ_ATPase"/>
</dbReference>
<dbReference type="EMBL" id="JAVYJV010000012">
    <property type="protein sequence ID" value="KAK4356859.1"/>
    <property type="molecule type" value="Genomic_DNA"/>
</dbReference>
<evidence type="ECO:0000256" key="4">
    <source>
        <dbReference type="ARBA" id="ARBA00022692"/>
    </source>
</evidence>
<evidence type="ECO:0000313" key="12">
    <source>
        <dbReference type="EMBL" id="KAK4356859.1"/>
    </source>
</evidence>
<dbReference type="Proteomes" id="UP001291623">
    <property type="component" value="Unassembled WGS sequence"/>
</dbReference>
<keyword evidence="3" id="KW-0597">Phosphoprotein</keyword>
<evidence type="ECO:0000256" key="9">
    <source>
        <dbReference type="ARBA" id="ARBA00022989"/>
    </source>
</evidence>
<dbReference type="AlphaFoldDB" id="A0AAE1VCY8"/>
<dbReference type="Gene3D" id="3.40.50.1000">
    <property type="entry name" value="HAD superfamily/HAD-like"/>
    <property type="match status" value="1"/>
</dbReference>
<protein>
    <submittedName>
        <fullName evidence="12">Uncharacterized protein</fullName>
    </submittedName>
</protein>
<keyword evidence="10" id="KW-0472">Membrane</keyword>
<evidence type="ECO:0000256" key="3">
    <source>
        <dbReference type="ARBA" id="ARBA00022553"/>
    </source>
</evidence>
<dbReference type="InterPro" id="IPR023214">
    <property type="entry name" value="HAD_sf"/>
</dbReference>
<keyword evidence="6" id="KW-0547">Nucleotide-binding</keyword>
<evidence type="ECO:0000256" key="1">
    <source>
        <dbReference type="ARBA" id="ARBA00004141"/>
    </source>
</evidence>
<evidence type="ECO:0000256" key="7">
    <source>
        <dbReference type="ARBA" id="ARBA00022840"/>
    </source>
</evidence>
<comment type="similarity">
    <text evidence="2">Belongs to the cation transport ATPase (P-type) (TC 3.A.3) family. Type IIIA subfamily.</text>
</comment>
<keyword evidence="4" id="KW-0812">Transmembrane</keyword>
<dbReference type="PRINTS" id="PR00120">
    <property type="entry name" value="HATPASE"/>
</dbReference>
<dbReference type="FunFam" id="3.40.50.1000:FF:000211">
    <property type="entry name" value="Plasma membrane ATPase"/>
    <property type="match status" value="1"/>
</dbReference>
<evidence type="ECO:0000256" key="10">
    <source>
        <dbReference type="ARBA" id="ARBA00023136"/>
    </source>
</evidence>
<sequence length="150" mass="15849">MAEPPRAPPTIPPPSPPPKPPPSLAPPPIARTSIPTPALAIAKKTECCLGMRNNMYPAVFSLSLDKDESIVALPVDELIEKADDLAGVYPGKHICGMIVDGVNDAPALKKADIGILVADATDAACSAADIVFTELGLRCHYEFNFRISHV</sequence>
<keyword evidence="5" id="KW-0479">Metal-binding</keyword>
<dbReference type="PRINTS" id="PR00119">
    <property type="entry name" value="CATATPASE"/>
</dbReference>
<evidence type="ECO:0000256" key="11">
    <source>
        <dbReference type="SAM" id="MobiDB-lite"/>
    </source>
</evidence>
<evidence type="ECO:0000313" key="13">
    <source>
        <dbReference type="Proteomes" id="UP001291623"/>
    </source>
</evidence>
<dbReference type="InterPro" id="IPR036412">
    <property type="entry name" value="HAD-like_sf"/>
</dbReference>
<evidence type="ECO:0000256" key="5">
    <source>
        <dbReference type="ARBA" id="ARBA00022723"/>
    </source>
</evidence>
<dbReference type="SUPFAM" id="SSF56784">
    <property type="entry name" value="HAD-like"/>
    <property type="match status" value="1"/>
</dbReference>
<keyword evidence="7" id="KW-0067">ATP-binding</keyword>
<keyword evidence="8" id="KW-0460">Magnesium</keyword>
<proteinExistence type="inferred from homology"/>
<keyword evidence="13" id="KW-1185">Reference proteome</keyword>
<reference evidence="12" key="1">
    <citation type="submission" date="2023-12" db="EMBL/GenBank/DDBJ databases">
        <title>Genome assembly of Anisodus tanguticus.</title>
        <authorList>
            <person name="Wang Y.-J."/>
        </authorList>
    </citation>
    <scope>NUCLEOTIDE SEQUENCE</scope>
    <source>
        <strain evidence="12">KB-2021</strain>
        <tissue evidence="12">Leaf</tissue>
    </source>
</reference>
<evidence type="ECO:0000256" key="6">
    <source>
        <dbReference type="ARBA" id="ARBA00022741"/>
    </source>
</evidence>